<dbReference type="AlphaFoldDB" id="A0A931DDV1"/>
<dbReference type="InterPro" id="IPR050194">
    <property type="entry name" value="Glycosyltransferase_grp1"/>
</dbReference>
<dbReference type="Gene3D" id="3.40.50.2000">
    <property type="entry name" value="Glycogen Phosphorylase B"/>
    <property type="match status" value="2"/>
</dbReference>
<reference evidence="5" key="1">
    <citation type="submission" date="2020-11" db="EMBL/GenBank/DDBJ databases">
        <title>Sequencing the genomes of 1000 actinobacteria strains.</title>
        <authorList>
            <person name="Klenk H.-P."/>
        </authorList>
    </citation>
    <scope>NUCLEOTIDE SEQUENCE</scope>
    <source>
        <strain evidence="5">DSM 43175</strain>
    </source>
</reference>
<keyword evidence="2 5" id="KW-0808">Transferase</keyword>
<organism evidence="5 6">
    <name type="scientific">Actinomadura viridis</name>
    <dbReference type="NCBI Taxonomy" id="58110"/>
    <lineage>
        <taxon>Bacteria</taxon>
        <taxon>Bacillati</taxon>
        <taxon>Actinomycetota</taxon>
        <taxon>Actinomycetes</taxon>
        <taxon>Streptosporangiales</taxon>
        <taxon>Thermomonosporaceae</taxon>
        <taxon>Actinomadura</taxon>
    </lineage>
</organism>
<dbReference type="CDD" id="cd03801">
    <property type="entry name" value="GT4_PimA-like"/>
    <property type="match status" value="1"/>
</dbReference>
<dbReference type="Proteomes" id="UP000614047">
    <property type="component" value="Unassembled WGS sequence"/>
</dbReference>
<keyword evidence="6" id="KW-1185">Reference proteome</keyword>
<dbReference type="PANTHER" id="PTHR45947">
    <property type="entry name" value="SULFOQUINOVOSYL TRANSFERASE SQD2"/>
    <property type="match status" value="1"/>
</dbReference>
<accession>A0A931DDV1</accession>
<dbReference type="InterPro" id="IPR028098">
    <property type="entry name" value="Glyco_trans_4-like_N"/>
</dbReference>
<name>A0A931DDV1_9ACTN</name>
<proteinExistence type="predicted"/>
<keyword evidence="1 5" id="KW-0328">Glycosyltransferase</keyword>
<dbReference type="FunFam" id="3.40.50.2000:FF:000069">
    <property type="entry name" value="Alpha-(1-6)-phosphatidylinositol monomannoside mannosyltransferase"/>
    <property type="match status" value="1"/>
</dbReference>
<dbReference type="EMBL" id="JADOUA010000001">
    <property type="protein sequence ID" value="MBG6087352.1"/>
    <property type="molecule type" value="Genomic_DNA"/>
</dbReference>
<feature type="domain" description="Glycosyltransferase subfamily 4-like N-terminal" evidence="4">
    <location>
        <begin position="16"/>
        <end position="165"/>
    </location>
</feature>
<sequence length="372" mass="39516">MARCLIVTNDFPPRQGGIETFVYELARRFPPGEVVVYTSAEPGAAPFDAGLPFPVVRDPTRTLLPTPRVARTARRLAAEHGCDRVWFGAAAPLGLLAGPLGLPSVATTHGHEVWWAGVPGPRRALRRIGAQAGIVTYLTEHTRARIAPALGPRARTARLVPGVDTGAFRPGAGGAAEIRERHGLGDRPVILTVSRLVPRKGQDRLIRALPRVREAVPDATLLVVGAGPQDFWLRGQAAEGVVFAGGRPHAELPPYYGAADVFAMPCRARRLGLETEGLGIVYLEAAAAGLPVLAGDAGGAPEAVRHGETGFVVDGRSVPEIAGRLVELLGDAAARTEMGAKGRAWVREEWSWAGSYERLRELLDRACSTVGP</sequence>
<dbReference type="Pfam" id="PF13439">
    <property type="entry name" value="Glyco_transf_4"/>
    <property type="match status" value="1"/>
</dbReference>
<dbReference type="PANTHER" id="PTHR45947:SF3">
    <property type="entry name" value="SULFOQUINOVOSYL TRANSFERASE SQD2"/>
    <property type="match status" value="1"/>
</dbReference>
<dbReference type="InterPro" id="IPR001296">
    <property type="entry name" value="Glyco_trans_1"/>
</dbReference>
<dbReference type="GO" id="GO:0016758">
    <property type="term" value="F:hexosyltransferase activity"/>
    <property type="evidence" value="ECO:0007669"/>
    <property type="project" value="TreeGrafter"/>
</dbReference>
<feature type="domain" description="Glycosyl transferase family 1" evidence="3">
    <location>
        <begin position="177"/>
        <end position="345"/>
    </location>
</feature>
<evidence type="ECO:0000259" key="4">
    <source>
        <dbReference type="Pfam" id="PF13439"/>
    </source>
</evidence>
<evidence type="ECO:0000256" key="1">
    <source>
        <dbReference type="ARBA" id="ARBA00022676"/>
    </source>
</evidence>
<dbReference type="Pfam" id="PF00534">
    <property type="entry name" value="Glycos_transf_1"/>
    <property type="match status" value="1"/>
</dbReference>
<dbReference type="GO" id="GO:1901137">
    <property type="term" value="P:carbohydrate derivative biosynthetic process"/>
    <property type="evidence" value="ECO:0007669"/>
    <property type="project" value="UniProtKB-ARBA"/>
</dbReference>
<gene>
    <name evidence="5" type="ORF">IW256_001465</name>
</gene>
<dbReference type="RefSeq" id="WP_197010229.1">
    <property type="nucleotide sequence ID" value="NZ_BAABES010000006.1"/>
</dbReference>
<evidence type="ECO:0000259" key="3">
    <source>
        <dbReference type="Pfam" id="PF00534"/>
    </source>
</evidence>
<evidence type="ECO:0000256" key="2">
    <source>
        <dbReference type="ARBA" id="ARBA00022679"/>
    </source>
</evidence>
<comment type="caution">
    <text evidence="5">The sequence shown here is derived from an EMBL/GenBank/DDBJ whole genome shotgun (WGS) entry which is preliminary data.</text>
</comment>
<evidence type="ECO:0000313" key="5">
    <source>
        <dbReference type="EMBL" id="MBG6087352.1"/>
    </source>
</evidence>
<evidence type="ECO:0000313" key="6">
    <source>
        <dbReference type="Proteomes" id="UP000614047"/>
    </source>
</evidence>
<dbReference type="SUPFAM" id="SSF53756">
    <property type="entry name" value="UDP-Glycosyltransferase/glycogen phosphorylase"/>
    <property type="match status" value="1"/>
</dbReference>
<dbReference type="EC" id="2.4.1.-" evidence="5"/>
<protein>
    <submittedName>
        <fullName evidence="5">Phosphatidylinositol alpha-1,6-mannosyltransferase</fullName>
        <ecNumber evidence="5">2.4.1.-</ecNumber>
    </submittedName>
</protein>